<dbReference type="EMBL" id="BKZQ01000007">
    <property type="protein sequence ID" value="GER69501.1"/>
    <property type="molecule type" value="Genomic_DNA"/>
</dbReference>
<evidence type="ECO:0000256" key="3">
    <source>
        <dbReference type="ARBA" id="ARBA00022598"/>
    </source>
</evidence>
<comment type="activity regulation">
    <text evidence="11">Allosterically activated by GTP, when glutamine is the substrate; GTP has no effect on the reaction when ammonia is the substrate. The allosteric effector GTP functions by stabilizing the protein conformation that binds the tetrahedral intermediate(s) formed during glutamine hydrolysis. Inhibited by the product CTP, via allosteric rather than competitive inhibition.</text>
</comment>
<dbReference type="Pfam" id="PF06418">
    <property type="entry name" value="CTP_synth_N"/>
    <property type="match status" value="1"/>
</dbReference>
<dbReference type="InterPro" id="IPR027417">
    <property type="entry name" value="P-loop_NTPase"/>
</dbReference>
<keyword evidence="9 11" id="KW-0665">Pyrimidine biosynthesis</keyword>
<dbReference type="GO" id="GO:0044210">
    <property type="term" value="P:'de novo' CTP biosynthetic process"/>
    <property type="evidence" value="ECO:0007669"/>
    <property type="project" value="UniProtKB-UniRule"/>
</dbReference>
<feature type="binding site" evidence="11">
    <location>
        <position position="13"/>
    </location>
    <ligand>
        <name>CTP</name>
        <dbReference type="ChEBI" id="CHEBI:37563"/>
        <note>allosteric inhibitor</note>
    </ligand>
</feature>
<dbReference type="GO" id="GO:0004359">
    <property type="term" value="F:glutaminase activity"/>
    <property type="evidence" value="ECO:0007669"/>
    <property type="project" value="RHEA"/>
</dbReference>
<dbReference type="GO" id="GO:0003883">
    <property type="term" value="F:CTP synthase activity"/>
    <property type="evidence" value="ECO:0007669"/>
    <property type="project" value="UniProtKB-UniRule"/>
</dbReference>
<evidence type="ECO:0000313" key="14">
    <source>
        <dbReference type="EMBL" id="GER69501.1"/>
    </source>
</evidence>
<dbReference type="EC" id="6.3.4.2" evidence="11"/>
<dbReference type="GO" id="GO:0005829">
    <property type="term" value="C:cytosol"/>
    <property type="evidence" value="ECO:0007669"/>
    <property type="project" value="TreeGrafter"/>
</dbReference>
<feature type="active site" evidence="11">
    <location>
        <position position="507"/>
    </location>
</feature>
<comment type="catalytic activity">
    <reaction evidence="11">
        <text>L-glutamine + H2O = L-glutamate + NH4(+)</text>
        <dbReference type="Rhea" id="RHEA:15889"/>
        <dbReference type="ChEBI" id="CHEBI:15377"/>
        <dbReference type="ChEBI" id="CHEBI:28938"/>
        <dbReference type="ChEBI" id="CHEBI:29985"/>
        <dbReference type="ChEBI" id="CHEBI:58359"/>
    </reaction>
</comment>
<dbReference type="UniPathway" id="UPA00159">
    <property type="reaction ID" value="UER00277"/>
</dbReference>
<feature type="active site" evidence="11">
    <location>
        <position position="509"/>
    </location>
</feature>
<proteinExistence type="inferred from homology"/>
<keyword evidence="7 11" id="KW-0460">Magnesium</keyword>
<dbReference type="RefSeq" id="WP_151680103.1">
    <property type="nucleotide sequence ID" value="NZ_BKZP01000006.1"/>
</dbReference>
<feature type="binding site" evidence="11">
    <location>
        <position position="354"/>
    </location>
    <ligand>
        <name>L-glutamine</name>
        <dbReference type="ChEBI" id="CHEBI:58359"/>
    </ligand>
</feature>
<dbReference type="PANTHER" id="PTHR11550">
    <property type="entry name" value="CTP SYNTHASE"/>
    <property type="match status" value="1"/>
</dbReference>
<feature type="binding site" evidence="11">
    <location>
        <position position="71"/>
    </location>
    <ligand>
        <name>Mg(2+)</name>
        <dbReference type="ChEBI" id="CHEBI:18420"/>
    </ligand>
</feature>
<dbReference type="GO" id="GO:0046872">
    <property type="term" value="F:metal ion binding"/>
    <property type="evidence" value="ECO:0007669"/>
    <property type="project" value="UniProtKB-KW"/>
</dbReference>
<evidence type="ECO:0000256" key="4">
    <source>
        <dbReference type="ARBA" id="ARBA00022723"/>
    </source>
</evidence>
<dbReference type="NCBIfam" id="TIGR00337">
    <property type="entry name" value="PyrG"/>
    <property type="match status" value="1"/>
</dbReference>
<feature type="binding site" evidence="11">
    <location>
        <position position="13"/>
    </location>
    <ligand>
        <name>UTP</name>
        <dbReference type="ChEBI" id="CHEBI:46398"/>
    </ligand>
</feature>
<evidence type="ECO:0000256" key="5">
    <source>
        <dbReference type="ARBA" id="ARBA00022741"/>
    </source>
</evidence>
<evidence type="ECO:0000256" key="7">
    <source>
        <dbReference type="ARBA" id="ARBA00022842"/>
    </source>
</evidence>
<comment type="miscellaneous">
    <text evidence="11">CTPSs have evolved a hybrid strategy for distinguishing between UTP and CTP. The overlapping regions of the product feedback inhibitory and substrate sites recognize a common feature in both compounds, the triphosphate moiety. To differentiate isosteric substrate and product pyrimidine rings, an additional pocket far from the expected kinase/ligase catalytic site, specifically recognizes the cytosine and ribose portions of the product inhibitor.</text>
</comment>
<evidence type="ECO:0000256" key="9">
    <source>
        <dbReference type="ARBA" id="ARBA00022975"/>
    </source>
</evidence>
<dbReference type="NCBIfam" id="NF003792">
    <property type="entry name" value="PRK05380.1"/>
    <property type="match status" value="1"/>
</dbReference>
<keyword evidence="4 11" id="KW-0479">Metal-binding</keyword>
<evidence type="ECO:0000256" key="2">
    <source>
        <dbReference type="ARBA" id="ARBA00007533"/>
    </source>
</evidence>
<dbReference type="Gene3D" id="3.40.50.300">
    <property type="entry name" value="P-loop containing nucleotide triphosphate hydrolases"/>
    <property type="match status" value="1"/>
</dbReference>
<evidence type="ECO:0000259" key="13">
    <source>
        <dbReference type="Pfam" id="PF06418"/>
    </source>
</evidence>
<evidence type="ECO:0000256" key="11">
    <source>
        <dbReference type="HAMAP-Rule" id="MF_01227"/>
    </source>
</evidence>
<dbReference type="InterPro" id="IPR004468">
    <property type="entry name" value="CTP_synthase"/>
</dbReference>
<dbReference type="InterPro" id="IPR029062">
    <property type="entry name" value="Class_I_gatase-like"/>
</dbReference>
<dbReference type="GO" id="GO:0019856">
    <property type="term" value="P:pyrimidine nucleobase biosynthetic process"/>
    <property type="evidence" value="ECO:0007669"/>
    <property type="project" value="TreeGrafter"/>
</dbReference>
<feature type="domain" description="CTP synthase N-terminal" evidence="13">
    <location>
        <begin position="3"/>
        <end position="267"/>
    </location>
</feature>
<dbReference type="FunFam" id="3.40.50.880:FF:000002">
    <property type="entry name" value="CTP synthase"/>
    <property type="match status" value="1"/>
</dbReference>
<dbReference type="Pfam" id="PF00117">
    <property type="entry name" value="GATase"/>
    <property type="match status" value="1"/>
</dbReference>
<dbReference type="Gene3D" id="3.40.50.880">
    <property type="match status" value="1"/>
</dbReference>
<dbReference type="SUPFAM" id="SSF52317">
    <property type="entry name" value="Class I glutamine amidotransferase-like"/>
    <property type="match status" value="1"/>
</dbReference>
<evidence type="ECO:0000313" key="15">
    <source>
        <dbReference type="Proteomes" id="UP000391919"/>
    </source>
</evidence>
<comment type="pathway">
    <text evidence="1 11">Pyrimidine metabolism; CTP biosynthesis via de novo pathway; CTP from UDP: step 2/2.</text>
</comment>
<feature type="binding site" evidence="11">
    <location>
        <position position="141"/>
    </location>
    <ligand>
        <name>Mg(2+)</name>
        <dbReference type="ChEBI" id="CHEBI:18420"/>
    </ligand>
</feature>
<dbReference type="GO" id="GO:0042802">
    <property type="term" value="F:identical protein binding"/>
    <property type="evidence" value="ECO:0007669"/>
    <property type="project" value="TreeGrafter"/>
</dbReference>
<evidence type="ECO:0000259" key="12">
    <source>
        <dbReference type="Pfam" id="PF00117"/>
    </source>
</evidence>
<reference evidence="14 15" key="1">
    <citation type="submission" date="2019-09" db="EMBL/GenBank/DDBJ databases">
        <title>Draft genome sequence of Bacillus sp. JC-7.</title>
        <authorList>
            <person name="Tanaka N."/>
            <person name="Shiwa Y."/>
            <person name="Fujita N."/>
            <person name="Tanasupawat S."/>
        </authorList>
    </citation>
    <scope>NUCLEOTIDE SEQUENCE [LARGE SCALE GENOMIC DNA]</scope>
    <source>
        <strain evidence="14 15">JC-7</strain>
    </source>
</reference>
<dbReference type="GO" id="GO:0097268">
    <property type="term" value="C:cytoophidium"/>
    <property type="evidence" value="ECO:0007669"/>
    <property type="project" value="UniProtKB-ARBA"/>
</dbReference>
<keyword evidence="5 11" id="KW-0547">Nucleotide-binding</keyword>
<keyword evidence="3 11" id="KW-0436">Ligase</keyword>
<keyword evidence="6 11" id="KW-0067">ATP-binding</keyword>
<comment type="caution">
    <text evidence="11">Lacks conserved residue(s) required for the propagation of feature annotation.</text>
</comment>
<accession>A0A5J4JCL7</accession>
<dbReference type="InterPro" id="IPR033828">
    <property type="entry name" value="GATase1_CTP_Synthase"/>
</dbReference>
<feature type="binding site" evidence="11">
    <location>
        <position position="54"/>
    </location>
    <ligand>
        <name>L-glutamine</name>
        <dbReference type="ChEBI" id="CHEBI:58359"/>
    </ligand>
</feature>
<feature type="binding site" evidence="11">
    <location>
        <position position="224"/>
    </location>
    <ligand>
        <name>UTP</name>
        <dbReference type="ChEBI" id="CHEBI:46398"/>
    </ligand>
</feature>
<comment type="similarity">
    <text evidence="2 11">Belongs to the CTP synthase family.</text>
</comment>
<comment type="subunit">
    <text evidence="11">Homotetramer.</text>
</comment>
<dbReference type="Proteomes" id="UP000391919">
    <property type="component" value="Unassembled WGS sequence"/>
</dbReference>
<dbReference type="SUPFAM" id="SSF52540">
    <property type="entry name" value="P-loop containing nucleoside triphosphate hydrolases"/>
    <property type="match status" value="1"/>
</dbReference>
<dbReference type="CDD" id="cd01746">
    <property type="entry name" value="GATase1_CTP_Synthase"/>
    <property type="match status" value="1"/>
</dbReference>
<keyword evidence="15" id="KW-1185">Reference proteome</keyword>
<dbReference type="InterPro" id="IPR017456">
    <property type="entry name" value="CTP_synthase_N"/>
</dbReference>
<feature type="binding site" evidence="11">
    <location>
        <begin position="14"/>
        <end position="19"/>
    </location>
    <ligand>
        <name>ATP</name>
        <dbReference type="ChEBI" id="CHEBI:30616"/>
    </ligand>
</feature>
<name>A0A5J4JCL7_9BACI</name>
<dbReference type="InterPro" id="IPR017926">
    <property type="entry name" value="GATASE"/>
</dbReference>
<dbReference type="GO" id="GO:0005524">
    <property type="term" value="F:ATP binding"/>
    <property type="evidence" value="ECO:0007669"/>
    <property type="project" value="UniProtKB-KW"/>
</dbReference>
<dbReference type="PROSITE" id="PS51273">
    <property type="entry name" value="GATASE_TYPE_1"/>
    <property type="match status" value="1"/>
</dbReference>
<feature type="binding site" evidence="11">
    <location>
        <position position="224"/>
    </location>
    <ligand>
        <name>CTP</name>
        <dbReference type="ChEBI" id="CHEBI:37563"/>
        <note>allosteric inhibitor</note>
    </ligand>
</feature>
<protein>
    <recommendedName>
        <fullName evidence="11">CTP synthase</fullName>
        <ecNumber evidence="11">6.3.4.2</ecNumber>
    </recommendedName>
    <alternativeName>
        <fullName evidence="11">Cytidine 5'-triphosphate synthase</fullName>
    </alternativeName>
    <alternativeName>
        <fullName evidence="11">Cytidine triphosphate synthetase</fullName>
        <shortName evidence="11">CTP synthetase</shortName>
        <shortName evidence="11">CTPS</shortName>
    </alternativeName>
    <alternativeName>
        <fullName evidence="11">UTP--ammonia ligase</fullName>
    </alternativeName>
</protein>
<organism evidence="14 15">
    <name type="scientific">Weizmannia acidilactici</name>
    <dbReference type="NCBI Taxonomy" id="2607726"/>
    <lineage>
        <taxon>Bacteria</taxon>
        <taxon>Bacillati</taxon>
        <taxon>Bacillota</taxon>
        <taxon>Bacilli</taxon>
        <taxon>Bacillales</taxon>
        <taxon>Bacillaceae</taxon>
        <taxon>Heyndrickxia</taxon>
    </lineage>
</organism>
<feature type="binding site" evidence="11">
    <location>
        <position position="242"/>
    </location>
    <ligand>
        <name>ATP</name>
        <dbReference type="ChEBI" id="CHEBI:30616"/>
    </ligand>
</feature>
<dbReference type="PANTHER" id="PTHR11550:SF0">
    <property type="entry name" value="CTP SYNTHASE-RELATED"/>
    <property type="match status" value="1"/>
</dbReference>
<comment type="function">
    <text evidence="11">Catalyzes the ATP-dependent amination of UTP to CTP with either L-glutamine or ammonia as the source of nitrogen. Regulates intracellular CTP levels through interactions with the four ribonucleotide triphosphates.</text>
</comment>
<evidence type="ECO:0000256" key="1">
    <source>
        <dbReference type="ARBA" id="ARBA00005171"/>
    </source>
</evidence>
<feature type="binding site" evidence="11">
    <location>
        <position position="71"/>
    </location>
    <ligand>
        <name>ATP</name>
        <dbReference type="ChEBI" id="CHEBI:30616"/>
    </ligand>
</feature>
<sequence length="533" mass="59873">MTKYIFVTGGVVSSLGKGITAASLGRLLKNRGLNITIQKFDPYINVDPGTMSPYQHGEVFVTDDGAETDLDLGHYERFIDINLTKYSSVTTGKVYSEVIRKERRGEYLGGTVQVIPHITNEIKERVFRAGKVTNADVVITEIGGTVGDIESLPFLEAIRQIKTDVGIENVMYIHCTLIPYLKASGELKTKPTQHSVKELRSLGIQPNVIVVRTEKPISQEMKDKLALFCDIQPNEVVECIDADTLYAVPLMLQEQKLDQLVCDHLKLQCPEADMSEWKALVNRVRNLSKTVKIALVGKYVTLQDAYLSVAEALKHAGYQFDADIDINWINAEDVNERNVDELLKDADGILVPGGFGDRGIEGKILAIKYARENKIPFLGICLGMQLASIEYARNVLGLKGAHSSEINPDTPYPIIDLLPEQKEIEDLGGTLRLGLYPCRLAKNSKAYEAYQDEVIYERHRHRYEFNNQFREQMEHAGFVFSGTSPDGRLIEIIELEDHPWFVASQFHPEFTSRPTRPQPLFKGFIEASIKAKQ</sequence>
<comment type="catalytic activity">
    <reaction evidence="11">
        <text>UTP + NH4(+) + ATP = CTP + ADP + phosphate + 2 H(+)</text>
        <dbReference type="Rhea" id="RHEA:16597"/>
        <dbReference type="ChEBI" id="CHEBI:15378"/>
        <dbReference type="ChEBI" id="CHEBI:28938"/>
        <dbReference type="ChEBI" id="CHEBI:30616"/>
        <dbReference type="ChEBI" id="CHEBI:37563"/>
        <dbReference type="ChEBI" id="CHEBI:43474"/>
        <dbReference type="ChEBI" id="CHEBI:46398"/>
        <dbReference type="ChEBI" id="CHEBI:456216"/>
    </reaction>
</comment>
<feature type="binding site" evidence="11">
    <location>
        <position position="405"/>
    </location>
    <ligand>
        <name>L-glutamine</name>
        <dbReference type="ChEBI" id="CHEBI:58359"/>
    </ligand>
</feature>
<feature type="binding site" evidence="11">
    <location>
        <begin position="188"/>
        <end position="193"/>
    </location>
    <ligand>
        <name>CTP</name>
        <dbReference type="ChEBI" id="CHEBI:37563"/>
        <note>allosteric inhibitor</note>
    </ligand>
</feature>
<feature type="binding site" evidence="11">
    <location>
        <begin position="188"/>
        <end position="193"/>
    </location>
    <ligand>
        <name>UTP</name>
        <dbReference type="ChEBI" id="CHEBI:46398"/>
    </ligand>
</feature>
<dbReference type="HAMAP" id="MF_01227">
    <property type="entry name" value="PyrG"/>
    <property type="match status" value="1"/>
</dbReference>
<keyword evidence="8 11" id="KW-0315">Glutamine amidotransferase</keyword>
<evidence type="ECO:0000256" key="6">
    <source>
        <dbReference type="ARBA" id="ARBA00022840"/>
    </source>
</evidence>
<feature type="binding site" evidence="11">
    <location>
        <begin position="148"/>
        <end position="150"/>
    </location>
    <ligand>
        <name>CTP</name>
        <dbReference type="ChEBI" id="CHEBI:37563"/>
        <note>allosteric inhibitor</note>
    </ligand>
</feature>
<comment type="catalytic activity">
    <reaction evidence="10 11">
        <text>UTP + L-glutamine + ATP + H2O = CTP + L-glutamate + ADP + phosphate + 2 H(+)</text>
        <dbReference type="Rhea" id="RHEA:26426"/>
        <dbReference type="ChEBI" id="CHEBI:15377"/>
        <dbReference type="ChEBI" id="CHEBI:15378"/>
        <dbReference type="ChEBI" id="CHEBI:29985"/>
        <dbReference type="ChEBI" id="CHEBI:30616"/>
        <dbReference type="ChEBI" id="CHEBI:37563"/>
        <dbReference type="ChEBI" id="CHEBI:43474"/>
        <dbReference type="ChEBI" id="CHEBI:46398"/>
        <dbReference type="ChEBI" id="CHEBI:58359"/>
        <dbReference type="ChEBI" id="CHEBI:456216"/>
        <dbReference type="EC" id="6.3.4.2"/>
    </reaction>
</comment>
<comment type="caution">
    <text evidence="14">The sequence shown here is derived from an EMBL/GenBank/DDBJ whole genome shotgun (WGS) entry which is preliminary data.</text>
</comment>
<dbReference type="FunFam" id="3.40.50.300:FF:000009">
    <property type="entry name" value="CTP synthase"/>
    <property type="match status" value="1"/>
</dbReference>
<dbReference type="CDD" id="cd03113">
    <property type="entry name" value="CTPS_N"/>
    <property type="match status" value="1"/>
</dbReference>
<evidence type="ECO:0000256" key="8">
    <source>
        <dbReference type="ARBA" id="ARBA00022962"/>
    </source>
</evidence>
<gene>
    <name evidence="11 14" type="primary">pyrG</name>
    <name evidence="14" type="ORF">BpJC7_08040</name>
</gene>
<feature type="region of interest" description="Amidoligase domain" evidence="11">
    <location>
        <begin position="1"/>
        <end position="267"/>
    </location>
</feature>
<dbReference type="AlphaFoldDB" id="A0A5J4JCL7"/>
<feature type="active site" description="Nucleophile; for glutamine hydrolysis" evidence="11">
    <location>
        <position position="381"/>
    </location>
</feature>
<feature type="domain" description="Glutamine amidotransferase" evidence="12">
    <location>
        <begin position="302"/>
        <end position="526"/>
    </location>
</feature>
<feature type="binding site" evidence="11">
    <location>
        <position position="462"/>
    </location>
    <ligand>
        <name>L-glutamine</name>
        <dbReference type="ChEBI" id="CHEBI:58359"/>
    </ligand>
</feature>
<evidence type="ECO:0000256" key="10">
    <source>
        <dbReference type="ARBA" id="ARBA00047781"/>
    </source>
</evidence>
<feature type="binding site" evidence="11">
    <location>
        <begin position="382"/>
        <end position="385"/>
    </location>
    <ligand>
        <name>L-glutamine</name>
        <dbReference type="ChEBI" id="CHEBI:58359"/>
    </ligand>
</feature>